<dbReference type="InterPro" id="IPR050712">
    <property type="entry name" value="NAD(P)H-dep_reductase"/>
</dbReference>
<evidence type="ECO:0000313" key="3">
    <source>
        <dbReference type="Proteomes" id="UP000540412"/>
    </source>
</evidence>
<sequence length="206" mass="22932">MKLTIIIGSVREGRYGPRIARWFTGRAAEYDRFDIDVLDLADVELPPALPPNGTALRDVAARSAPQRALAGRLAAADAFVVVTPEYNHSFPAALKHLIDWHFTEWQAKPVGFVSYGSRGGGLRAIEQLRPIFAELHAVTVRDSVSIDRHSERFDEDGVLSDPERPHTAARVLLDQLTWWASALHEARATQPYPEGPTRPPAVLRRQ</sequence>
<dbReference type="GO" id="GO:0016491">
    <property type="term" value="F:oxidoreductase activity"/>
    <property type="evidence" value="ECO:0007669"/>
    <property type="project" value="InterPro"/>
</dbReference>
<dbReference type="RefSeq" id="WP_051161847.1">
    <property type="nucleotide sequence ID" value="NZ_JACHIT010000002.1"/>
</dbReference>
<reference evidence="2 3" key="1">
    <citation type="submission" date="2020-08" db="EMBL/GenBank/DDBJ databases">
        <title>Sequencing the genomes of 1000 actinobacteria strains.</title>
        <authorList>
            <person name="Klenk H.-P."/>
        </authorList>
    </citation>
    <scope>NUCLEOTIDE SEQUENCE [LARGE SCALE GENOMIC DNA]</scope>
    <source>
        <strain evidence="2 3">DSM 43582</strain>
    </source>
</reference>
<accession>A0A7W9PGK9</accession>
<name>A0A7W9PGK9_9NOCA</name>
<feature type="domain" description="NADPH-dependent FMN reductase-like" evidence="1">
    <location>
        <begin position="1"/>
        <end position="148"/>
    </location>
</feature>
<dbReference type="PANTHER" id="PTHR30543:SF21">
    <property type="entry name" value="NAD(P)H-DEPENDENT FMN REDUCTASE LOT6"/>
    <property type="match status" value="1"/>
</dbReference>
<dbReference type="GO" id="GO:0010181">
    <property type="term" value="F:FMN binding"/>
    <property type="evidence" value="ECO:0007669"/>
    <property type="project" value="TreeGrafter"/>
</dbReference>
<dbReference type="AlphaFoldDB" id="A0A7W9PGK9"/>
<dbReference type="Gene3D" id="3.40.50.360">
    <property type="match status" value="1"/>
</dbReference>
<comment type="caution">
    <text evidence="2">The sequence shown here is derived from an EMBL/GenBank/DDBJ whole genome shotgun (WGS) entry which is preliminary data.</text>
</comment>
<dbReference type="SUPFAM" id="SSF52218">
    <property type="entry name" value="Flavoproteins"/>
    <property type="match status" value="1"/>
</dbReference>
<evidence type="ECO:0000313" key="2">
    <source>
        <dbReference type="EMBL" id="MBB5915680.1"/>
    </source>
</evidence>
<dbReference type="InterPro" id="IPR029039">
    <property type="entry name" value="Flavoprotein-like_sf"/>
</dbReference>
<protein>
    <submittedName>
        <fullName evidence="2">NAD(P)H-dependent FMN reductase</fullName>
    </submittedName>
</protein>
<dbReference type="Pfam" id="PF03358">
    <property type="entry name" value="FMN_red"/>
    <property type="match status" value="1"/>
</dbReference>
<dbReference type="Proteomes" id="UP000540412">
    <property type="component" value="Unassembled WGS sequence"/>
</dbReference>
<dbReference type="GO" id="GO:0005829">
    <property type="term" value="C:cytosol"/>
    <property type="evidence" value="ECO:0007669"/>
    <property type="project" value="TreeGrafter"/>
</dbReference>
<proteinExistence type="predicted"/>
<organism evidence="2 3">
    <name type="scientific">Nocardia transvalensis</name>
    <dbReference type="NCBI Taxonomy" id="37333"/>
    <lineage>
        <taxon>Bacteria</taxon>
        <taxon>Bacillati</taxon>
        <taxon>Actinomycetota</taxon>
        <taxon>Actinomycetes</taxon>
        <taxon>Mycobacteriales</taxon>
        <taxon>Nocardiaceae</taxon>
        <taxon>Nocardia</taxon>
    </lineage>
</organism>
<keyword evidence="3" id="KW-1185">Reference proteome</keyword>
<dbReference type="EMBL" id="JACHIT010000002">
    <property type="protein sequence ID" value="MBB5915680.1"/>
    <property type="molecule type" value="Genomic_DNA"/>
</dbReference>
<dbReference type="InterPro" id="IPR005025">
    <property type="entry name" value="FMN_Rdtase-like_dom"/>
</dbReference>
<gene>
    <name evidence="2" type="ORF">BJY24_004592</name>
</gene>
<evidence type="ECO:0000259" key="1">
    <source>
        <dbReference type="Pfam" id="PF03358"/>
    </source>
</evidence>
<dbReference type="PANTHER" id="PTHR30543">
    <property type="entry name" value="CHROMATE REDUCTASE"/>
    <property type="match status" value="1"/>
</dbReference>